<accession>A0A7C4S1J5</accession>
<evidence type="ECO:0000313" key="3">
    <source>
        <dbReference type="EMBL" id="HGU47538.1"/>
    </source>
</evidence>
<reference evidence="3" key="1">
    <citation type="journal article" date="2020" name="mSystems">
        <title>Genome- and Community-Level Interaction Insights into Carbon Utilization and Element Cycling Functions of Hydrothermarchaeota in Hydrothermal Sediment.</title>
        <authorList>
            <person name="Zhou Z."/>
            <person name="Liu Y."/>
            <person name="Xu W."/>
            <person name="Pan J."/>
            <person name="Luo Z.H."/>
            <person name="Li M."/>
        </authorList>
    </citation>
    <scope>NUCLEOTIDE SEQUENCE [LARGE SCALE GENOMIC DNA]</scope>
    <source>
        <strain evidence="3">SpSt-594</strain>
    </source>
</reference>
<name>A0A7C4S1J5_UNCW3</name>
<dbReference type="InterPro" id="IPR028098">
    <property type="entry name" value="Glyco_trans_4-like_N"/>
</dbReference>
<dbReference type="Pfam" id="PF13439">
    <property type="entry name" value="Glyco_transf_4"/>
    <property type="match status" value="1"/>
</dbReference>
<comment type="caution">
    <text evidence="3">The sequence shown here is derived from an EMBL/GenBank/DDBJ whole genome shotgun (WGS) entry which is preliminary data.</text>
</comment>
<dbReference type="InterPro" id="IPR050194">
    <property type="entry name" value="Glycosyltransferase_grp1"/>
</dbReference>
<dbReference type="Gene3D" id="3.40.50.2000">
    <property type="entry name" value="Glycogen Phosphorylase B"/>
    <property type="match status" value="2"/>
</dbReference>
<evidence type="ECO:0000259" key="1">
    <source>
        <dbReference type="Pfam" id="PF00534"/>
    </source>
</evidence>
<protein>
    <submittedName>
        <fullName evidence="3">Glycosyltransferase family 1 protein</fullName>
    </submittedName>
</protein>
<dbReference type="PANTHER" id="PTHR45947">
    <property type="entry name" value="SULFOQUINOVOSYL TRANSFERASE SQD2"/>
    <property type="match status" value="1"/>
</dbReference>
<feature type="domain" description="Glycosyltransferase subfamily 4-like N-terminal" evidence="2">
    <location>
        <begin position="14"/>
        <end position="186"/>
    </location>
</feature>
<keyword evidence="3" id="KW-0808">Transferase</keyword>
<dbReference type="CDD" id="cd03801">
    <property type="entry name" value="GT4_PimA-like"/>
    <property type="match status" value="1"/>
</dbReference>
<feature type="domain" description="Glycosyl transferase family 1" evidence="1">
    <location>
        <begin position="203"/>
        <end position="357"/>
    </location>
</feature>
<proteinExistence type="predicted"/>
<sequence length="385" mass="44552">MKILMVSDVYFPYIGGIPVHIYNLSQELRKRNHTVKILTTNFSTNHFLKIDNNLYNYEEDEKHVYRVGRAIIFRANKSFASFPIGWQLGAQIKEILEKNNFDIIHIHGCLAPLLPLYVLKFSKTKNIITLHSYFKNSLGYTIFRPFLYPFFKKLDGIIAVSNAAKKATQKYFPGKYHIIPNGVDTNFFRPDIKPLQEYLEYYPRLLFVGRFEPRKGLKYLLRALSIIKKEFPNFLLLIVGKGVFGYSYQEYLSEEVKKNIVFCGAVSFEELPRFYATANIFVAPSIGAESFGIVLLEAMACGKPIVASNIPGYREILKNGREGFLVRPCDSREIGEKIIELAREPRRAEEMGKLGREKALNYSWEKISFQVEKFYYQIIHNNGRG</sequence>
<dbReference type="Pfam" id="PF00534">
    <property type="entry name" value="Glycos_transf_1"/>
    <property type="match status" value="1"/>
</dbReference>
<dbReference type="PANTHER" id="PTHR45947:SF3">
    <property type="entry name" value="SULFOQUINOVOSYL TRANSFERASE SQD2"/>
    <property type="match status" value="1"/>
</dbReference>
<gene>
    <name evidence="3" type="ORF">ENT60_03105</name>
</gene>
<dbReference type="SUPFAM" id="SSF53756">
    <property type="entry name" value="UDP-Glycosyltransferase/glycogen phosphorylase"/>
    <property type="match status" value="1"/>
</dbReference>
<dbReference type="GO" id="GO:0016757">
    <property type="term" value="F:glycosyltransferase activity"/>
    <property type="evidence" value="ECO:0007669"/>
    <property type="project" value="InterPro"/>
</dbReference>
<dbReference type="AlphaFoldDB" id="A0A7C4S1J5"/>
<dbReference type="EMBL" id="DSZH01000147">
    <property type="protein sequence ID" value="HGU47538.1"/>
    <property type="molecule type" value="Genomic_DNA"/>
</dbReference>
<dbReference type="InterPro" id="IPR001296">
    <property type="entry name" value="Glyco_trans_1"/>
</dbReference>
<organism evidence="3">
    <name type="scientific">candidate division WOR-3 bacterium</name>
    <dbReference type="NCBI Taxonomy" id="2052148"/>
    <lineage>
        <taxon>Bacteria</taxon>
        <taxon>Bacteria division WOR-3</taxon>
    </lineage>
</organism>
<evidence type="ECO:0000259" key="2">
    <source>
        <dbReference type="Pfam" id="PF13439"/>
    </source>
</evidence>